<sequence length="63" mass="7183">MLVEMHTNTRPLNIGAELIKGSLVRAQEGEQIKPVNILFTGFFVFSRLGLIIQFDFNNKSYLL</sequence>
<evidence type="ECO:0000313" key="3">
    <source>
        <dbReference type="Proteomes" id="UP000229433"/>
    </source>
</evidence>
<comment type="caution">
    <text evidence="2">The sequence shown here is derived from an EMBL/GenBank/DDBJ whole genome shotgun (WGS) entry which is preliminary data.</text>
</comment>
<feature type="transmembrane region" description="Helical" evidence="1">
    <location>
        <begin position="35"/>
        <end position="54"/>
    </location>
</feature>
<proteinExistence type="predicted"/>
<dbReference type="EMBL" id="NQXA01000001">
    <property type="protein sequence ID" value="PHQ30896.1"/>
    <property type="molecule type" value="Genomic_DNA"/>
</dbReference>
<reference evidence="2 3" key="1">
    <citation type="submission" date="2017-08" db="EMBL/GenBank/DDBJ databases">
        <title>The whole genome shortgun sequences of strain Leeuwenhoekiella nanhaiensis G18 from the South China Sea.</title>
        <authorList>
            <person name="Liu Q."/>
        </authorList>
    </citation>
    <scope>NUCLEOTIDE SEQUENCE [LARGE SCALE GENOMIC DNA]</scope>
    <source>
        <strain evidence="2 3">G18</strain>
    </source>
</reference>
<evidence type="ECO:0000313" key="2">
    <source>
        <dbReference type="EMBL" id="PHQ30896.1"/>
    </source>
</evidence>
<keyword evidence="3" id="KW-1185">Reference proteome</keyword>
<gene>
    <name evidence="2" type="ORF">CJ305_01325</name>
</gene>
<keyword evidence="1" id="KW-1133">Transmembrane helix</keyword>
<name>A0A2G1VVT9_9FLAO</name>
<keyword evidence="1" id="KW-0812">Transmembrane</keyword>
<dbReference type="Proteomes" id="UP000229433">
    <property type="component" value="Unassembled WGS sequence"/>
</dbReference>
<organism evidence="2 3">
    <name type="scientific">Leeuwenhoekiella nanhaiensis</name>
    <dbReference type="NCBI Taxonomy" id="1655491"/>
    <lineage>
        <taxon>Bacteria</taxon>
        <taxon>Pseudomonadati</taxon>
        <taxon>Bacteroidota</taxon>
        <taxon>Flavobacteriia</taxon>
        <taxon>Flavobacteriales</taxon>
        <taxon>Flavobacteriaceae</taxon>
        <taxon>Leeuwenhoekiella</taxon>
    </lineage>
</organism>
<dbReference type="AlphaFoldDB" id="A0A2G1VVT9"/>
<evidence type="ECO:0000256" key="1">
    <source>
        <dbReference type="SAM" id="Phobius"/>
    </source>
</evidence>
<protein>
    <submittedName>
        <fullName evidence="2">Uncharacterized protein</fullName>
    </submittedName>
</protein>
<keyword evidence="1" id="KW-0472">Membrane</keyword>
<accession>A0A2G1VVT9</accession>